<organism evidence="1 2">
    <name type="scientific">Racocetra persica</name>
    <dbReference type="NCBI Taxonomy" id="160502"/>
    <lineage>
        <taxon>Eukaryota</taxon>
        <taxon>Fungi</taxon>
        <taxon>Fungi incertae sedis</taxon>
        <taxon>Mucoromycota</taxon>
        <taxon>Glomeromycotina</taxon>
        <taxon>Glomeromycetes</taxon>
        <taxon>Diversisporales</taxon>
        <taxon>Gigasporaceae</taxon>
        <taxon>Racocetra</taxon>
    </lineage>
</organism>
<comment type="caution">
    <text evidence="1">The sequence shown here is derived from an EMBL/GenBank/DDBJ whole genome shotgun (WGS) entry which is preliminary data.</text>
</comment>
<gene>
    <name evidence="1" type="ORF">RPERSI_LOCUS11850</name>
</gene>
<accession>A0ACA9Q2M2</accession>
<dbReference type="EMBL" id="CAJVQC010024766">
    <property type="protein sequence ID" value="CAG8727695.1"/>
    <property type="molecule type" value="Genomic_DNA"/>
</dbReference>
<feature type="non-terminal residue" evidence="1">
    <location>
        <position position="1"/>
    </location>
</feature>
<protein>
    <submittedName>
        <fullName evidence="1">35396_t:CDS:1</fullName>
    </submittedName>
</protein>
<proteinExistence type="predicted"/>
<keyword evidence="2" id="KW-1185">Reference proteome</keyword>
<evidence type="ECO:0000313" key="1">
    <source>
        <dbReference type="EMBL" id="CAG8727695.1"/>
    </source>
</evidence>
<evidence type="ECO:0000313" key="2">
    <source>
        <dbReference type="Proteomes" id="UP000789920"/>
    </source>
</evidence>
<reference evidence="1" key="1">
    <citation type="submission" date="2021-06" db="EMBL/GenBank/DDBJ databases">
        <authorList>
            <person name="Kallberg Y."/>
            <person name="Tangrot J."/>
            <person name="Rosling A."/>
        </authorList>
    </citation>
    <scope>NUCLEOTIDE SEQUENCE</scope>
    <source>
        <strain evidence="1">MA461A</strain>
    </source>
</reference>
<dbReference type="Proteomes" id="UP000789920">
    <property type="component" value="Unassembled WGS sequence"/>
</dbReference>
<sequence>ESEESEELRTTLYIETNNRKFVLCNLIYGMHEQQNLNVTLSEGEDVKLYSVGHNKIHLTGNYIKLIGHDDSENRPKELPLPIKCKPNDEMDVKKVFNVSNETPKLSASEKKNAITNADDSDETVSEEGGSSDQAIVKNKVKGENGKSQKRTNDDDKDKQKTQQTSAAKKQKTENGSIETKSADVSSKAQNKKKNKNKKKLLDKLAKPKTEGNNKNAESKDKDLKLDSDSKEKGIITTPEGVQIEDLTIGVGRVAKLGKKLQVRYIGRLHMNGKVFDKNVSGTPFHFTLGKGEVIKGWEIGISGMRIGGERKITIPPQQAYGSAGSPPS</sequence>
<name>A0ACA9Q2M2_9GLOM</name>